<dbReference type="InterPro" id="IPR003717">
    <property type="entry name" value="RecO"/>
</dbReference>
<organism evidence="1 2">
    <name type="scientific">Thermovibrio ammonificans (strain DSM 15698 / JCM 12110 / HB-1)</name>
    <dbReference type="NCBI Taxonomy" id="648996"/>
    <lineage>
        <taxon>Bacteria</taxon>
        <taxon>Pseudomonadati</taxon>
        <taxon>Aquificota</taxon>
        <taxon>Aquificia</taxon>
        <taxon>Desulfurobacteriales</taxon>
        <taxon>Desulfurobacteriaceae</taxon>
        <taxon>Thermovibrio</taxon>
    </lineage>
</organism>
<dbReference type="STRING" id="648996.Theam_0839"/>
<evidence type="ECO:0000313" key="1">
    <source>
        <dbReference type="EMBL" id="ADU96806.1"/>
    </source>
</evidence>
<dbReference type="SUPFAM" id="SSF57863">
    <property type="entry name" value="ArfGap/RecO-like zinc finger"/>
    <property type="match status" value="1"/>
</dbReference>
<sequence length="216" mass="24722">MKFRAFVLKSAYLGKGLRVLTVYGEKVGSHSLIVKVPKEEFPLKYEPFSLTFFSVKELGEKREVVGARLIRSHFPSSVAQFKYRFKLTGLLVGKQLPWEERLFKLLESYLPITSDFKLAYLMFLLKFTYIEGLYPVLNRCVVCGSFSFNAFSLKEGGVVCERCASGGELPWSYRDSKLALRLTKLPFKEAKGLHLPGEGYRRLVSAFEKHLAQRTQ</sequence>
<evidence type="ECO:0000313" key="2">
    <source>
        <dbReference type="Proteomes" id="UP000006362"/>
    </source>
</evidence>
<dbReference type="OrthoDB" id="9797083at2"/>
<dbReference type="KEGG" id="tam:Theam_0839"/>
<dbReference type="AlphaFoldDB" id="E8T6M2"/>
<dbReference type="NCBIfam" id="TIGR00613">
    <property type="entry name" value="reco"/>
    <property type="match status" value="1"/>
</dbReference>
<dbReference type="HOGENOM" id="CLU_1277113_0_0_0"/>
<dbReference type="PANTHER" id="PTHR33991:SF1">
    <property type="entry name" value="DNA REPAIR PROTEIN RECO"/>
    <property type="match status" value="1"/>
</dbReference>
<dbReference type="eggNOG" id="COG1381">
    <property type="taxonomic scope" value="Bacteria"/>
</dbReference>
<dbReference type="Gene3D" id="1.20.1440.120">
    <property type="entry name" value="Recombination protein O, C-terminal domain"/>
    <property type="match status" value="1"/>
</dbReference>
<dbReference type="InterPro" id="IPR042242">
    <property type="entry name" value="RecO_C"/>
</dbReference>
<gene>
    <name evidence="1" type="ordered locus">Theam_0839</name>
</gene>
<reference evidence="1" key="1">
    <citation type="submission" date="2011-01" db="EMBL/GenBank/DDBJ databases">
        <title>Complete sequence of chromosome of Thermovibrio ammonificans HB-1.</title>
        <authorList>
            <consortium name="US DOE Joint Genome Institute"/>
            <person name="Lucas S."/>
            <person name="Copeland A."/>
            <person name="Lapidus A."/>
            <person name="Cheng J.-F."/>
            <person name="Goodwin L."/>
            <person name="Pitluck S."/>
            <person name="Davenport K."/>
            <person name="Detter J.C."/>
            <person name="Han C."/>
            <person name="Tapia R."/>
            <person name="Land M."/>
            <person name="Hauser L."/>
            <person name="Kyrpides N."/>
            <person name="Ivanova N."/>
            <person name="Ovchinnikova G."/>
            <person name="Vetriani C."/>
            <person name="Woyke T."/>
        </authorList>
    </citation>
    <scope>NUCLEOTIDE SEQUENCE [LARGE SCALE GENOMIC DNA]</scope>
    <source>
        <strain evidence="1">HB-1</strain>
    </source>
</reference>
<proteinExistence type="predicted"/>
<dbReference type="Pfam" id="PF02565">
    <property type="entry name" value="RecO_C"/>
    <property type="match status" value="1"/>
</dbReference>
<dbReference type="InterPro" id="IPR037278">
    <property type="entry name" value="ARFGAP/RecO"/>
</dbReference>
<dbReference type="RefSeq" id="WP_013537592.1">
    <property type="nucleotide sequence ID" value="NC_014926.1"/>
</dbReference>
<dbReference type="GO" id="GO:0006302">
    <property type="term" value="P:double-strand break repair"/>
    <property type="evidence" value="ECO:0007669"/>
    <property type="project" value="TreeGrafter"/>
</dbReference>
<dbReference type="PANTHER" id="PTHR33991">
    <property type="entry name" value="DNA REPAIR PROTEIN RECO"/>
    <property type="match status" value="1"/>
</dbReference>
<dbReference type="Gene3D" id="6.20.220.20">
    <property type="entry name" value="Recombination protein O, zinc-binding domain"/>
    <property type="match status" value="1"/>
</dbReference>
<accession>E8T6M2</accession>
<protein>
    <submittedName>
        <fullName evidence="1">DNA repair protein RecO</fullName>
    </submittedName>
</protein>
<name>E8T6M2_THEA1</name>
<dbReference type="Proteomes" id="UP000006362">
    <property type="component" value="Chromosome"/>
</dbReference>
<dbReference type="GO" id="GO:0043590">
    <property type="term" value="C:bacterial nucleoid"/>
    <property type="evidence" value="ECO:0007669"/>
    <property type="project" value="TreeGrafter"/>
</dbReference>
<keyword evidence="2" id="KW-1185">Reference proteome</keyword>
<dbReference type="GO" id="GO:0006310">
    <property type="term" value="P:DNA recombination"/>
    <property type="evidence" value="ECO:0007669"/>
    <property type="project" value="InterPro"/>
</dbReference>
<dbReference type="EMBL" id="CP002444">
    <property type="protein sequence ID" value="ADU96806.1"/>
    <property type="molecule type" value="Genomic_DNA"/>
</dbReference>